<keyword evidence="6" id="KW-1185">Reference proteome</keyword>
<proteinExistence type="inferred from homology"/>
<dbReference type="AlphaFoldDB" id="A0A2U3QL22"/>
<dbReference type="PANTHER" id="PTHR30203:SF32">
    <property type="entry name" value="CATION EFFLUX SYSTEM PROTEIN CUSC"/>
    <property type="match status" value="1"/>
</dbReference>
<dbReference type="InterPro" id="IPR010131">
    <property type="entry name" value="MdtP/NodT-like"/>
</dbReference>
<keyword evidence="2 4" id="KW-0812">Transmembrane</keyword>
<keyword evidence="2" id="KW-0564">Palmitate</keyword>
<dbReference type="EMBL" id="OUUY01000141">
    <property type="protein sequence ID" value="SPQ02106.1"/>
    <property type="molecule type" value="Genomic_DNA"/>
</dbReference>
<evidence type="ECO:0000256" key="1">
    <source>
        <dbReference type="ARBA" id="ARBA00007613"/>
    </source>
</evidence>
<dbReference type="NCBIfam" id="TIGR01845">
    <property type="entry name" value="outer_NodT"/>
    <property type="match status" value="1"/>
</dbReference>
<evidence type="ECO:0000256" key="3">
    <source>
        <dbReference type="SAM" id="MobiDB-lite"/>
    </source>
</evidence>
<organism evidence="5 6">
    <name type="scientific">Candidatus Sulfobium mesophilum</name>
    <dbReference type="NCBI Taxonomy" id="2016548"/>
    <lineage>
        <taxon>Bacteria</taxon>
        <taxon>Pseudomonadati</taxon>
        <taxon>Nitrospirota</taxon>
        <taxon>Nitrospiria</taxon>
        <taxon>Nitrospirales</taxon>
        <taxon>Nitrospiraceae</taxon>
        <taxon>Candidatus Sulfobium</taxon>
    </lineage>
</organism>
<comment type="subcellular location">
    <subcellularLocation>
        <location evidence="2">Cell membrane</location>
        <topology evidence="2">Lipid-anchor</topology>
    </subcellularLocation>
</comment>
<name>A0A2U3QL22_9BACT</name>
<keyword evidence="4" id="KW-1133">Transmembrane helix</keyword>
<gene>
    <name evidence="5" type="primary">cusC</name>
    <name evidence="5" type="ORF">NBG4_90050</name>
</gene>
<comment type="similarity">
    <text evidence="1 2">Belongs to the outer membrane factor (OMF) (TC 1.B.17) family.</text>
</comment>
<evidence type="ECO:0000313" key="5">
    <source>
        <dbReference type="EMBL" id="SPQ02106.1"/>
    </source>
</evidence>
<dbReference type="InterPro" id="IPR003423">
    <property type="entry name" value="OMP_efflux"/>
</dbReference>
<feature type="transmembrane region" description="Helical" evidence="4">
    <location>
        <begin position="49"/>
        <end position="71"/>
    </location>
</feature>
<reference evidence="6" key="1">
    <citation type="submission" date="2018-03" db="EMBL/GenBank/DDBJ databases">
        <authorList>
            <person name="Zecchin S."/>
        </authorList>
    </citation>
    <scope>NUCLEOTIDE SEQUENCE [LARGE SCALE GENOMIC DNA]</scope>
</reference>
<keyword evidence="2" id="KW-0449">Lipoprotein</keyword>
<keyword evidence="2 4" id="KW-0472">Membrane</keyword>
<dbReference type="PANTHER" id="PTHR30203">
    <property type="entry name" value="OUTER MEMBRANE CATION EFFLUX PROTEIN"/>
    <property type="match status" value="1"/>
</dbReference>
<dbReference type="Gene3D" id="1.20.1600.10">
    <property type="entry name" value="Outer membrane efflux proteins (OEP)"/>
    <property type="match status" value="1"/>
</dbReference>
<dbReference type="GO" id="GO:0005886">
    <property type="term" value="C:plasma membrane"/>
    <property type="evidence" value="ECO:0007669"/>
    <property type="project" value="UniProtKB-SubCell"/>
</dbReference>
<dbReference type="GO" id="GO:0015562">
    <property type="term" value="F:efflux transmembrane transporter activity"/>
    <property type="evidence" value="ECO:0007669"/>
    <property type="project" value="InterPro"/>
</dbReference>
<protein>
    <submittedName>
        <fullName evidence="5">Copper/silver efflux system, outer membrane component</fullName>
    </submittedName>
</protein>
<dbReference type="SUPFAM" id="SSF56954">
    <property type="entry name" value="Outer membrane efflux proteins (OEP)"/>
    <property type="match status" value="1"/>
</dbReference>
<dbReference type="OrthoDB" id="9783163at2"/>
<evidence type="ECO:0000313" key="6">
    <source>
        <dbReference type="Proteomes" id="UP000245125"/>
    </source>
</evidence>
<dbReference type="Gene3D" id="2.20.200.10">
    <property type="entry name" value="Outer membrane efflux proteins (OEP)"/>
    <property type="match status" value="1"/>
</dbReference>
<sequence>MRRGFRVPAIKYVTGIVVRLNRTIQRLFENLDSPIKSWNDKTGKNAGRVLGLHSATVAIVLLVLSGCASMAPKYTRPEAPVPSEWPSGPAYKESASKSGERNAADVTWQEFFIDEQLQKLITLALENNRDLLIAALNIERSQAVYQIQRADLFPTVNATGSAIEARTPGVLSGTGQPLTSHQYSVNLGFSAYEIDFFGRVRSLKDQALEQFFATDEARRSIQISLVAEVASNYLTLAADKERLKIAQETLASRQTSYNLIRSRFEAGASSELDLRQAQTSVDSARVDIARFTSQVAQDENALALVVGAPVPSDLLPSGLSEITSLSELSAGLPSDVLQSRPDIMQAEHLLKAANANIGAARAAFFPRITLTTSVGLSSDHLSGLFNSVSGTWSFAPQITLPIFDAGRNQANLKVSEVDREILLALYEKAIQSAFREVADALAQRGTLGDQLEAQQSLTDATAVTYRLSQARYEKGIASYLDVLDSQRSLYNAQQGLLTVRLSRLTNQVTLYKVLGGGGV</sequence>
<evidence type="ECO:0000256" key="2">
    <source>
        <dbReference type="RuleBase" id="RU362097"/>
    </source>
</evidence>
<dbReference type="Pfam" id="PF02321">
    <property type="entry name" value="OEP"/>
    <property type="match status" value="2"/>
</dbReference>
<feature type="region of interest" description="Disordered" evidence="3">
    <location>
        <begin position="77"/>
        <end position="98"/>
    </location>
</feature>
<keyword evidence="2" id="KW-1134">Transmembrane beta strand</keyword>
<accession>A0A2U3QL22</accession>
<evidence type="ECO:0000256" key="4">
    <source>
        <dbReference type="SAM" id="Phobius"/>
    </source>
</evidence>
<dbReference type="Proteomes" id="UP000245125">
    <property type="component" value="Unassembled WGS sequence"/>
</dbReference>